<accession>A0A6A7N7C1</accession>
<dbReference type="Gene3D" id="1.10.3210.10">
    <property type="entry name" value="Hypothetical protein af1432"/>
    <property type="match status" value="1"/>
</dbReference>
<organism evidence="1 2">
    <name type="scientific">Rugamonas aquatica</name>
    <dbReference type="NCBI Taxonomy" id="2743357"/>
    <lineage>
        <taxon>Bacteria</taxon>
        <taxon>Pseudomonadati</taxon>
        <taxon>Pseudomonadota</taxon>
        <taxon>Betaproteobacteria</taxon>
        <taxon>Burkholderiales</taxon>
        <taxon>Oxalobacteraceae</taxon>
        <taxon>Telluria group</taxon>
        <taxon>Rugamonas</taxon>
    </lineage>
</organism>
<keyword evidence="1" id="KW-0378">Hydrolase</keyword>
<evidence type="ECO:0000313" key="1">
    <source>
        <dbReference type="EMBL" id="MQA40798.1"/>
    </source>
</evidence>
<sequence>MGRDHHENRAWVRMPSERRLDLLDPTPFDWEDSDLALGLARTYRWGGHSAWPLPLSVAQHSLTVMHLRVAACKAVGLELAPLAALRELLHDAEEGLLGFDCVSPLKPFLGEGFKALTVRLESAVFLRYGLPRWTPKEHAAHKMADRLAAASEAVHVVGWSAREVLHTLKISVPPLNDDPLQAVYGGTAWEPWPPAVASDRFLAELDRLKALSA</sequence>
<name>A0A6A7N7C1_9BURK</name>
<gene>
    <name evidence="1" type="ORF">GEV02_21920</name>
</gene>
<proteinExistence type="predicted"/>
<dbReference type="EMBL" id="WHUG01000010">
    <property type="protein sequence ID" value="MQA40798.1"/>
    <property type="molecule type" value="Genomic_DNA"/>
</dbReference>
<dbReference type="GO" id="GO:0016787">
    <property type="term" value="F:hydrolase activity"/>
    <property type="evidence" value="ECO:0007669"/>
    <property type="project" value="UniProtKB-KW"/>
</dbReference>
<protein>
    <submittedName>
        <fullName evidence="1">Phosphohydrolase</fullName>
    </submittedName>
</protein>
<dbReference type="Proteomes" id="UP000440498">
    <property type="component" value="Unassembled WGS sequence"/>
</dbReference>
<reference evidence="1 2" key="1">
    <citation type="submission" date="2019-10" db="EMBL/GenBank/DDBJ databases">
        <title>Two novel species isolated from a subtropical stream in China.</title>
        <authorList>
            <person name="Lu H."/>
        </authorList>
    </citation>
    <scope>NUCLEOTIDE SEQUENCE [LARGE SCALE GENOMIC DNA]</scope>
    <source>
        <strain evidence="1 2">FT29W</strain>
    </source>
</reference>
<evidence type="ECO:0000313" key="2">
    <source>
        <dbReference type="Proteomes" id="UP000440498"/>
    </source>
</evidence>
<dbReference type="RefSeq" id="WP_152840096.1">
    <property type="nucleotide sequence ID" value="NZ_WHUG01000010.1"/>
</dbReference>
<dbReference type="AlphaFoldDB" id="A0A6A7N7C1"/>
<comment type="caution">
    <text evidence="1">The sequence shown here is derived from an EMBL/GenBank/DDBJ whole genome shotgun (WGS) entry which is preliminary data.</text>
</comment>
<dbReference type="SUPFAM" id="SSF109604">
    <property type="entry name" value="HD-domain/PDEase-like"/>
    <property type="match status" value="1"/>
</dbReference>
<keyword evidence="2" id="KW-1185">Reference proteome</keyword>